<feature type="domain" description="PRD" evidence="1">
    <location>
        <begin position="13"/>
        <end position="119"/>
    </location>
</feature>
<sequence length="120" mass="14006">METRLKILYDAQVIDSDVYFGMLNVLKRLEQHWQLTIRHPQGEMLITHMANALMRARQGQVIQAIDDEILTEIEATEIFAHIREINNDLLSLFAFEVPNYEIGYLLVNLYGLHLAQQTEH</sequence>
<accession>A0A380PYW6</accession>
<reference evidence="2 3" key="1">
    <citation type="submission" date="2018-06" db="EMBL/GenBank/DDBJ databases">
        <authorList>
            <consortium name="Pathogen Informatics"/>
            <person name="Doyle S."/>
        </authorList>
    </citation>
    <scope>NUCLEOTIDE SEQUENCE [LARGE SCALE GENOMIC DNA]</scope>
    <source>
        <strain evidence="2 3">NCTC11470</strain>
    </source>
</reference>
<dbReference type="GeneID" id="57904083"/>
<dbReference type="Proteomes" id="UP000254835">
    <property type="component" value="Unassembled WGS sequence"/>
</dbReference>
<dbReference type="InterPro" id="IPR036634">
    <property type="entry name" value="PRD_sf"/>
</dbReference>
<dbReference type="AlphaFoldDB" id="A0A380PYW6"/>
<dbReference type="Pfam" id="PF00874">
    <property type="entry name" value="PRD"/>
    <property type="match status" value="1"/>
</dbReference>
<protein>
    <submittedName>
        <fullName evidence="2">Protein containing PTS-regulatory domain</fullName>
    </submittedName>
</protein>
<gene>
    <name evidence="2" type="ORF">NCTC11470_03920</name>
</gene>
<organism evidence="2 3">
    <name type="scientific">Yersinia frederiksenii</name>
    <dbReference type="NCBI Taxonomy" id="29484"/>
    <lineage>
        <taxon>Bacteria</taxon>
        <taxon>Pseudomonadati</taxon>
        <taxon>Pseudomonadota</taxon>
        <taxon>Gammaproteobacteria</taxon>
        <taxon>Enterobacterales</taxon>
        <taxon>Yersiniaceae</taxon>
        <taxon>Yersinia</taxon>
    </lineage>
</organism>
<dbReference type="Gene3D" id="1.10.1790.10">
    <property type="entry name" value="PRD domain"/>
    <property type="match status" value="1"/>
</dbReference>
<dbReference type="PROSITE" id="PS51372">
    <property type="entry name" value="PRD_2"/>
    <property type="match status" value="1"/>
</dbReference>
<dbReference type="EMBL" id="UHJA01000001">
    <property type="protein sequence ID" value="SUP78785.1"/>
    <property type="molecule type" value="Genomic_DNA"/>
</dbReference>
<evidence type="ECO:0000313" key="3">
    <source>
        <dbReference type="Proteomes" id="UP000254835"/>
    </source>
</evidence>
<dbReference type="OrthoDB" id="6447514at2"/>
<dbReference type="InterPro" id="IPR011608">
    <property type="entry name" value="PRD"/>
</dbReference>
<evidence type="ECO:0000313" key="2">
    <source>
        <dbReference type="EMBL" id="SUP78785.1"/>
    </source>
</evidence>
<name>A0A380PYW6_YERFR</name>
<proteinExistence type="predicted"/>
<dbReference type="SUPFAM" id="SSF63520">
    <property type="entry name" value="PTS-regulatory domain, PRD"/>
    <property type="match status" value="1"/>
</dbReference>
<dbReference type="RefSeq" id="WP_004707634.1">
    <property type="nucleotide sequence ID" value="NZ_CP023964.1"/>
</dbReference>
<evidence type="ECO:0000259" key="1">
    <source>
        <dbReference type="PROSITE" id="PS51372"/>
    </source>
</evidence>
<dbReference type="GO" id="GO:0006355">
    <property type="term" value="P:regulation of DNA-templated transcription"/>
    <property type="evidence" value="ECO:0007669"/>
    <property type="project" value="InterPro"/>
</dbReference>